<proteinExistence type="predicted"/>
<dbReference type="EMBL" id="DYUB01000203">
    <property type="protein sequence ID" value="HJG96744.1"/>
    <property type="molecule type" value="Genomic_DNA"/>
</dbReference>
<keyword evidence="1" id="KW-1133">Transmembrane helix</keyword>
<dbReference type="AlphaFoldDB" id="A0A921SZI7"/>
<feature type="transmembrane region" description="Helical" evidence="1">
    <location>
        <begin position="53"/>
        <end position="72"/>
    </location>
</feature>
<keyword evidence="1" id="KW-0812">Transmembrane</keyword>
<protein>
    <submittedName>
        <fullName evidence="2">Uncharacterized protein</fullName>
    </submittedName>
</protein>
<feature type="transmembrane region" description="Helical" evidence="1">
    <location>
        <begin position="20"/>
        <end position="41"/>
    </location>
</feature>
<gene>
    <name evidence="2" type="ORF">K8V90_06545</name>
</gene>
<reference evidence="2" key="1">
    <citation type="journal article" date="2021" name="PeerJ">
        <title>Extensive microbial diversity within the chicken gut microbiome revealed by metagenomics and culture.</title>
        <authorList>
            <person name="Gilroy R."/>
            <person name="Ravi A."/>
            <person name="Getino M."/>
            <person name="Pursley I."/>
            <person name="Horton D.L."/>
            <person name="Alikhan N.F."/>
            <person name="Baker D."/>
            <person name="Gharbi K."/>
            <person name="Hall N."/>
            <person name="Watson M."/>
            <person name="Adriaenssens E.M."/>
            <person name="Foster-Nyarko E."/>
            <person name="Jarju S."/>
            <person name="Secka A."/>
            <person name="Antonio M."/>
            <person name="Oren A."/>
            <person name="Chaudhuri R.R."/>
            <person name="La Ragione R."/>
            <person name="Hildebrand F."/>
            <person name="Pallen M.J."/>
        </authorList>
    </citation>
    <scope>NUCLEOTIDE SEQUENCE</scope>
    <source>
        <strain evidence="2">1277</strain>
    </source>
</reference>
<accession>A0A921SZI7</accession>
<evidence type="ECO:0000256" key="1">
    <source>
        <dbReference type="SAM" id="Phobius"/>
    </source>
</evidence>
<evidence type="ECO:0000313" key="2">
    <source>
        <dbReference type="EMBL" id="HJG96744.1"/>
    </source>
</evidence>
<comment type="caution">
    <text evidence="2">The sequence shown here is derived from an EMBL/GenBank/DDBJ whole genome shotgun (WGS) entry which is preliminary data.</text>
</comment>
<evidence type="ECO:0000313" key="3">
    <source>
        <dbReference type="Proteomes" id="UP000776700"/>
    </source>
</evidence>
<organism evidence="2 3">
    <name type="scientific">Romboutsia timonensis</name>
    <dbReference type="NCBI Taxonomy" id="1776391"/>
    <lineage>
        <taxon>Bacteria</taxon>
        <taxon>Bacillati</taxon>
        <taxon>Bacillota</taxon>
        <taxon>Clostridia</taxon>
        <taxon>Peptostreptococcales</taxon>
        <taxon>Peptostreptococcaceae</taxon>
        <taxon>Romboutsia</taxon>
    </lineage>
</organism>
<name>A0A921SZI7_9FIRM</name>
<sequence length="135" mass="15828">MIILTLPFLVISPYGGRCAFASLIFLIMIIIEMSQFLLDLLEHKGIHIRIHKYVTTSLMVLIILLYIIPLSFNKYTEISRDNYLNNLDKFEKVIKIEQIPFQSYHHTPDPIEGIYMTKFYKTLHGVPEETKLLLK</sequence>
<reference evidence="2" key="2">
    <citation type="submission" date="2021-09" db="EMBL/GenBank/DDBJ databases">
        <authorList>
            <person name="Gilroy R."/>
        </authorList>
    </citation>
    <scope>NUCLEOTIDE SEQUENCE</scope>
    <source>
        <strain evidence="2">1277</strain>
    </source>
</reference>
<dbReference type="Proteomes" id="UP000776700">
    <property type="component" value="Unassembled WGS sequence"/>
</dbReference>
<keyword evidence="1" id="KW-0472">Membrane</keyword>